<proteinExistence type="predicted"/>
<keyword evidence="2" id="KW-1185">Reference proteome</keyword>
<gene>
    <name evidence="1" type="ORF">ERX27_02910</name>
</gene>
<dbReference type="AlphaFoldDB" id="A0A4R6BF16"/>
<comment type="caution">
    <text evidence="1">The sequence shown here is derived from an EMBL/GenBank/DDBJ whole genome shotgun (WGS) entry which is preliminary data.</text>
</comment>
<dbReference type="RefSeq" id="WP_133431343.1">
    <property type="nucleotide sequence ID" value="NZ_SCWA01000004.1"/>
</dbReference>
<accession>A0A4R6BF16</accession>
<protein>
    <submittedName>
        <fullName evidence="1">Uncharacterized protein</fullName>
    </submittedName>
</protein>
<evidence type="ECO:0000313" key="1">
    <source>
        <dbReference type="EMBL" id="TDL98402.1"/>
    </source>
</evidence>
<name>A0A4R6BF16_9STAP</name>
<dbReference type="OrthoDB" id="2418586at2"/>
<reference evidence="1 2" key="1">
    <citation type="submission" date="2019-01" db="EMBL/GenBank/DDBJ databases">
        <title>Draft genome sequences of the type strains of six Macrococcus species.</title>
        <authorList>
            <person name="Mazhar S."/>
            <person name="Altermann E."/>
            <person name="Hill C."/>
            <person name="Mcauliffe O."/>
        </authorList>
    </citation>
    <scope>NUCLEOTIDE SEQUENCE [LARGE SCALE GENOMIC DNA]</scope>
    <source>
        <strain evidence="1 2">CCM4811</strain>
    </source>
</reference>
<sequence>MNKYYLLHIIKLHHREPFSYQQLKNLTVHSVTELSEQEFEETYTKLKEEKLIKERDNLGLTFLGETLLKKHQKKQQFNHLD</sequence>
<organism evidence="1 2">
    <name type="scientific">Macrococcus brunensis</name>
    <dbReference type="NCBI Taxonomy" id="198483"/>
    <lineage>
        <taxon>Bacteria</taxon>
        <taxon>Bacillati</taxon>
        <taxon>Bacillota</taxon>
        <taxon>Bacilli</taxon>
        <taxon>Bacillales</taxon>
        <taxon>Staphylococcaceae</taxon>
        <taxon>Macrococcus</taxon>
    </lineage>
</organism>
<dbReference type="Proteomes" id="UP000295310">
    <property type="component" value="Unassembled WGS sequence"/>
</dbReference>
<evidence type="ECO:0000313" key="2">
    <source>
        <dbReference type="Proteomes" id="UP000295310"/>
    </source>
</evidence>
<dbReference type="EMBL" id="SCWA01000004">
    <property type="protein sequence ID" value="TDL98402.1"/>
    <property type="molecule type" value="Genomic_DNA"/>
</dbReference>